<keyword evidence="1" id="KW-1133">Transmembrane helix</keyword>
<dbReference type="InterPro" id="IPR013431">
    <property type="entry name" value="Delta_60_rpt"/>
</dbReference>
<gene>
    <name evidence="2" type="ORF">OJ995_11445</name>
</gene>
<evidence type="ECO:0000256" key="1">
    <source>
        <dbReference type="SAM" id="Phobius"/>
    </source>
</evidence>
<dbReference type="PANTHER" id="PTHR31778:SF2">
    <property type="entry name" value="BUD SITE SELECTION PROTEIN RAX2"/>
    <property type="match status" value="1"/>
</dbReference>
<dbReference type="Gene3D" id="2.80.10.50">
    <property type="match status" value="11"/>
</dbReference>
<protein>
    <submittedName>
        <fullName evidence="2">Delta-60 repeat domain-containing protein</fullName>
    </submittedName>
</protein>
<feature type="transmembrane region" description="Helical" evidence="1">
    <location>
        <begin position="1291"/>
        <end position="1308"/>
    </location>
</feature>
<evidence type="ECO:0000313" key="3">
    <source>
        <dbReference type="Proteomes" id="UP001165677"/>
    </source>
</evidence>
<dbReference type="SUPFAM" id="SSF63829">
    <property type="entry name" value="Calcium-dependent phosphotriesterase"/>
    <property type="match status" value="4"/>
</dbReference>
<name>A0ABT3EJT2_9FLAO</name>
<organism evidence="2 3">
    <name type="scientific">Flavobacterium lacisediminis</name>
    <dbReference type="NCBI Taxonomy" id="2989705"/>
    <lineage>
        <taxon>Bacteria</taxon>
        <taxon>Pseudomonadati</taxon>
        <taxon>Bacteroidota</taxon>
        <taxon>Flavobacteriia</taxon>
        <taxon>Flavobacteriales</taxon>
        <taxon>Flavobacteriaceae</taxon>
        <taxon>Flavobacterium</taxon>
    </lineage>
</organism>
<dbReference type="Pfam" id="PF17164">
    <property type="entry name" value="DUF5122"/>
    <property type="match status" value="23"/>
</dbReference>
<proteinExistence type="predicted"/>
<dbReference type="EMBL" id="JAPCIO010000008">
    <property type="protein sequence ID" value="MCW1148833.1"/>
    <property type="molecule type" value="Genomic_DNA"/>
</dbReference>
<reference evidence="2" key="1">
    <citation type="submission" date="2022-10" db="EMBL/GenBank/DDBJ databases">
        <title>Flavobacterium sp. nov., a bacterium isolated from lake sediment.</title>
        <authorList>
            <person name="Qu J.-H."/>
        </authorList>
    </citation>
    <scope>NUCLEOTIDE SEQUENCE</scope>
    <source>
        <strain evidence="2">TH16-21</strain>
    </source>
</reference>
<accession>A0ABT3EJT2</accession>
<evidence type="ECO:0000313" key="2">
    <source>
        <dbReference type="EMBL" id="MCW1148833.1"/>
    </source>
</evidence>
<keyword evidence="1" id="KW-0472">Membrane</keyword>
<dbReference type="NCBIfam" id="TIGR02608">
    <property type="entry name" value="delta_60_rpt"/>
    <property type="match status" value="22"/>
</dbReference>
<keyword evidence="1" id="KW-0812">Transmembrane</keyword>
<keyword evidence="3" id="KW-1185">Reference proteome</keyword>
<sequence length="1316" mass="138646">MAVQSDGKILVGGNFTTYKGVTANRIIRLMLDGTTDAGFNIGTGFNGAVITIALQSDGKILVGGNFTSFNDVTSNRIIRLNADGSQDTSFVVGTGFNNNVKTIALQPDGKVLVGGSFTSYNDVTDIRIIRLNADGSQDTSFVVGTGFNNNVKTSALQPDGKVLVGGSFTSYNDVTDIRIIRLNTDGTRDAGFTIGTGFNNNVKTIALQPDGKVLVGGSFTSYTDVSDIRIIRLNTDGPRDAGFTIGTGFNSDTIYIASQPDGKIIVGGTFSTYNGVSANNIIRLNADGTRDTSFNIGAGFNSTVYTIALQTDGKMLVGGSFASYNDVSSNKFIRLNTSGTRDTSFSSIGTLTTGFNNATRATQTQSDGKLIIGGDFFEFKGVASNRIVRLNADGTRDASFNIGTGFNNNVNTIALQPDGKVLVGGSFTSYKGVTANRIIRLNTDGTRDAGFTIGTGFFNGQIFYILLQTDGKIIVGGTFTAYNEVSANYIIRLNADGTRDTSFNIGTGFNGWVKTIALQPDGKVLVGGSFTSYNGLTANRIIRLNTNGTRDAGFTIGTGFNSDTIYIASQPDGKIIVGGTFSTYNGVSANNIIRLNADGTRDTSFNIGAGFNSTVYTIALQTDGKMLVGGSFASYNDVSSNKFIRLNTSGTRDTSFSSIGTLTTGFNNATRATQTQSDGKLIIGGDFFEFKGVASNRIVRLNADGTRDASFNIGTGFNNNVNTIALQPDGKVLVGGSFTSYKGVTANRIIRLNTDGTRDAGFTIGTGFFNGQIFYILLQTDGKIIVGGTFTAYNEVSANYIIRLNADGTRDTSFNIGTGFFNGQIFYILLQTDGKIIVGGTFTAYNEVSANFIIRLNADGTRDTSFNIGTGFNGWVKTIALQPDGKVLVGGSLTSYNGLTANRLIRLNTNGTRDAGFSIGTGFNSVTIDIASQPDGKVLVGGSFTSYNGLTANRIIRLNTNGTRDAGFTIGTGFNSVTIDIASQPDGKVLVGGSLTSYNGLTANRLIRLNTNGTRDAGFTIGTGFNSDTIDIASQPDGKIIVGGWFVSYNGVTANYIIRLNADGTRDTSFIDIGLNGQVAVVTLQPDGKVLVGGAISAIRLNTNGSNDASFVTGTGFNGIVYTIALQPDGTALVGGTFTTYKGIVDSAYLIRLHSTTNQSSVSGTFIYDADSNGCTVADGTLTGTVMVTNGSSTAVAPTNHLGGYFNYIYATGTYTLTPILANPAYFTIPAPGTATFASTTSGNQTVDFCFTANGTHNDLQVTVIAVTPARPGFDATYKVIYKNQGTHTQTTGTVSLAFIVMLFLIMFRQHPLILV</sequence>
<dbReference type="PANTHER" id="PTHR31778">
    <property type="entry name" value="BUD SITE SELECTION PROTEIN RAX2"/>
    <property type="match status" value="1"/>
</dbReference>
<comment type="caution">
    <text evidence="2">The sequence shown here is derived from an EMBL/GenBank/DDBJ whole genome shotgun (WGS) entry which is preliminary data.</text>
</comment>
<dbReference type="Proteomes" id="UP001165677">
    <property type="component" value="Unassembled WGS sequence"/>
</dbReference>